<evidence type="ECO:0000256" key="7">
    <source>
        <dbReference type="ARBA" id="ARBA00049026"/>
    </source>
</evidence>
<dbReference type="SUPFAM" id="SSF103025">
    <property type="entry name" value="Folate-binding domain"/>
    <property type="match status" value="1"/>
</dbReference>
<evidence type="ECO:0000259" key="10">
    <source>
        <dbReference type="Pfam" id="PF01571"/>
    </source>
</evidence>
<dbReference type="Gene3D" id="3.40.640.10">
    <property type="entry name" value="Type I PLP-dependent aspartate aminotransferase-like (Major domain)"/>
    <property type="match status" value="1"/>
</dbReference>
<feature type="domain" description="Glycine cleavage system P-protein N-terminal" evidence="11">
    <location>
        <begin position="379"/>
        <end position="820"/>
    </location>
</feature>
<dbReference type="GO" id="GO:0019464">
    <property type="term" value="P:glycine decarboxylation via glycine cleavage system"/>
    <property type="evidence" value="ECO:0007669"/>
    <property type="project" value="UniProtKB-UniRule"/>
</dbReference>
<reference evidence="14" key="1">
    <citation type="submission" date="2014-07" db="EMBL/GenBank/DDBJ databases">
        <authorList>
            <person name="Monot Marc"/>
        </authorList>
    </citation>
    <scope>NUCLEOTIDE SEQUENCE</scope>
    <source>
        <strain evidence="13">7032994</strain>
    </source>
</reference>
<dbReference type="Gene3D" id="3.30.70.1400">
    <property type="entry name" value="Aminomethyltransferase beta-barrel domains"/>
    <property type="match status" value="1"/>
</dbReference>
<dbReference type="RefSeq" id="WP_021366636.1">
    <property type="nucleotide sequence ID" value="NZ_BBYB01000069.1"/>
</dbReference>
<keyword evidence="4 8" id="KW-0808">Transferase</keyword>
<dbReference type="PANTHER" id="PTHR42806">
    <property type="entry name" value="GLYCINE CLEAVAGE SYSTEM P-PROTEIN"/>
    <property type="match status" value="1"/>
</dbReference>
<dbReference type="InterPro" id="IPR006222">
    <property type="entry name" value="GCVT_N"/>
</dbReference>
<comment type="catalytic activity">
    <reaction evidence="6 8">
        <text>N(6)-[(R)-S(8)-aminomethyldihydrolipoyl]-L-lysyl-[protein] + (6S)-5,6,7,8-tetrahydrofolate = N(6)-[(R)-dihydrolipoyl]-L-lysyl-[protein] + (6R)-5,10-methylene-5,6,7,8-tetrahydrofolate + NH4(+)</text>
        <dbReference type="Rhea" id="RHEA:16945"/>
        <dbReference type="Rhea" id="RHEA-COMP:10475"/>
        <dbReference type="Rhea" id="RHEA-COMP:10492"/>
        <dbReference type="ChEBI" id="CHEBI:15636"/>
        <dbReference type="ChEBI" id="CHEBI:28938"/>
        <dbReference type="ChEBI" id="CHEBI:57453"/>
        <dbReference type="ChEBI" id="CHEBI:83100"/>
        <dbReference type="ChEBI" id="CHEBI:83143"/>
        <dbReference type="EC" id="2.1.2.10"/>
    </reaction>
</comment>
<dbReference type="InterPro" id="IPR027266">
    <property type="entry name" value="TrmE/GcvT-like"/>
</dbReference>
<dbReference type="GO" id="GO:0032259">
    <property type="term" value="P:methylation"/>
    <property type="evidence" value="ECO:0007669"/>
    <property type="project" value="UniProtKB-KW"/>
</dbReference>
<dbReference type="InterPro" id="IPR013977">
    <property type="entry name" value="GcvT_C"/>
</dbReference>
<dbReference type="InterPro" id="IPR049315">
    <property type="entry name" value="GDC-P_N"/>
</dbReference>
<keyword evidence="5 9" id="KW-0560">Oxidoreductase</keyword>
<dbReference type="Pfam" id="PF08669">
    <property type="entry name" value="GCV_T_C"/>
    <property type="match status" value="1"/>
</dbReference>
<dbReference type="AlphaFoldDB" id="A0A069AFM3"/>
<evidence type="ECO:0000313" key="14">
    <source>
        <dbReference type="EMBL" id="CDS87260.1"/>
    </source>
</evidence>
<dbReference type="CDD" id="cd00613">
    <property type="entry name" value="GDC-P"/>
    <property type="match status" value="1"/>
</dbReference>
<dbReference type="SUPFAM" id="SSF53383">
    <property type="entry name" value="PLP-dependent transferases"/>
    <property type="match status" value="1"/>
</dbReference>
<dbReference type="Gene3D" id="3.30.1360.120">
    <property type="entry name" value="Probable tRNA modification gtpase trme, domain 1"/>
    <property type="match status" value="1"/>
</dbReference>
<organism evidence="14">
    <name type="scientific">Clostridioides difficile</name>
    <name type="common">Peptoclostridium difficile</name>
    <dbReference type="NCBI Taxonomy" id="1496"/>
    <lineage>
        <taxon>Bacteria</taxon>
        <taxon>Bacillati</taxon>
        <taxon>Bacillota</taxon>
        <taxon>Clostridia</taxon>
        <taxon>Peptostreptococcales</taxon>
        <taxon>Peptostreptococcaceae</taxon>
        <taxon>Clostridioides</taxon>
    </lineage>
</organism>
<dbReference type="InterPro" id="IPR022903">
    <property type="entry name" value="GcvT_bac"/>
</dbReference>
<keyword evidence="13" id="KW-0489">Methyltransferase</keyword>
<keyword evidence="3 8" id="KW-0032">Aminotransferase</keyword>
<dbReference type="Gene3D" id="4.10.1250.10">
    <property type="entry name" value="Aminomethyltransferase fragment"/>
    <property type="match status" value="1"/>
</dbReference>
<evidence type="ECO:0000256" key="2">
    <source>
        <dbReference type="ARBA" id="ARBA00008609"/>
    </source>
</evidence>
<sequence>MNELKRVSLYNIHKELGAKLVEFAGWEMPLEYEGINKEHEKVRKSAGIFDVSHMGEVQIKGAESEKFIQNLVTNDISALKINDIIYTPMCYENGGVVDDLLIYKFGEEDYLLVINAGNIDKDVAWIIKQSEGYNVDIKNISSEVSQLAIQGPKAEEILQKITDIDLNSIKFYKSIPSTKVCGCPCLVSRTGYTGEDGFEIYCKNKYVEIIWNEVLKVGGEDICPAGLGCRDTLRFEAALPLYGHEINEHISPIEGGLSIFVKTNKESFIGKSILSKEKESGAKRKLVGFEMQGKGMPRNGYDIRIGDKTVGFVTTGCASPTTGKILGMGIIDSEYAKVGNEIGIAIRKKVVPAVIVKKPFYKKQYKKDNIILNKENKFSYIPATSEDKSKMLKVVGLNSVDELFSDIPEEVKLKRDLNLEIGKSELEVSKIVKRLSEENLSLEDLTCFLGAGAYDHYIPSIIKHITSRSEFYTAYTPYQAEISQGTLQVVFEFQSMIAEITGMEIANASMYDGATAAIEACIMAMNQTRKSKIVVSKTIHPETLSVLRTYLQYKDCEIVEIDFCNEYGTTDIEKLKASVDKDTACVLIQTPNFFGIIEEMKEIEKITHENKAMLIMSVDPISLGVLKTPGEIGADIVVGEAQSLGNPLNFGGPYVGFLASKSKYTRKMPGRIVGQSLDVEGKIAYVLTLQTREQHVRREKATSNICSNQALNALVASIYMATMGKEGFKEVGMQSMKKAHYTYNKLVQTGKYKPIFKGKFFKEFAVQGNLNIETINDKLLEENILGGYNLEYNYPELKNSTLLCVTEKRSKEEIDKLVGIMEGL</sequence>
<dbReference type="InterPro" id="IPR029043">
    <property type="entry name" value="GcvT/YgfZ_C"/>
</dbReference>
<dbReference type="Pfam" id="PF02347">
    <property type="entry name" value="GDC-P"/>
    <property type="match status" value="1"/>
</dbReference>
<evidence type="ECO:0000259" key="11">
    <source>
        <dbReference type="Pfam" id="PF02347"/>
    </source>
</evidence>
<dbReference type="GO" id="GO:0008168">
    <property type="term" value="F:methyltransferase activity"/>
    <property type="evidence" value="ECO:0007669"/>
    <property type="project" value="UniProtKB-KW"/>
</dbReference>
<dbReference type="InterPro" id="IPR020581">
    <property type="entry name" value="GDC_P"/>
</dbReference>
<gene>
    <name evidence="14" type="primary">gcvTPA</name>
    <name evidence="9" type="synonym">gcvPA</name>
    <name evidence="8" type="synonym">gcvT</name>
    <name evidence="14" type="ORF">BN1096_610093</name>
    <name evidence="13" type="ORF">BN1097_610043</name>
</gene>
<feature type="domain" description="Aminomethyltransferase C-terminal" evidence="12">
    <location>
        <begin position="284"/>
        <end position="362"/>
    </location>
</feature>
<proteinExistence type="inferred from homology"/>
<dbReference type="PANTHER" id="PTHR42806:SF1">
    <property type="entry name" value="GLYCINE DEHYDROGENASE (DECARBOXYLATING)"/>
    <property type="match status" value="1"/>
</dbReference>
<name>A0A069AFM3_CLODI</name>
<evidence type="ECO:0000313" key="13">
    <source>
        <dbReference type="EMBL" id="CDS86929.1"/>
    </source>
</evidence>
<comment type="function">
    <text evidence="1 9">The glycine cleavage system catalyzes the degradation of glycine. The P protein binds the alpha-amino group of glycine through its pyridoxal phosphate cofactor; CO(2) is released and the remaining methylamine moiety is then transferred to the lipoamide cofactor of the H protein.</text>
</comment>
<evidence type="ECO:0000256" key="3">
    <source>
        <dbReference type="ARBA" id="ARBA00022576"/>
    </source>
</evidence>
<dbReference type="EMBL" id="LK932400">
    <property type="protein sequence ID" value="CDS86929.1"/>
    <property type="molecule type" value="Genomic_DNA"/>
</dbReference>
<dbReference type="EMBL" id="LK932515">
    <property type="protein sequence ID" value="CDS87260.1"/>
    <property type="molecule type" value="Genomic_DNA"/>
</dbReference>
<dbReference type="GO" id="GO:0009116">
    <property type="term" value="P:nucleoside metabolic process"/>
    <property type="evidence" value="ECO:0007669"/>
    <property type="project" value="InterPro"/>
</dbReference>
<evidence type="ECO:0000256" key="8">
    <source>
        <dbReference type="HAMAP-Rule" id="MF_00259"/>
    </source>
</evidence>
<dbReference type="GO" id="GO:0004375">
    <property type="term" value="F:glycine dehydrogenase (decarboxylating) activity"/>
    <property type="evidence" value="ECO:0007669"/>
    <property type="project" value="UniProtKB-EC"/>
</dbReference>
<dbReference type="InterPro" id="IPR023010">
    <property type="entry name" value="GcvPA"/>
</dbReference>
<dbReference type="FunFam" id="3.30.70.1400:FF:000001">
    <property type="entry name" value="Aminomethyltransferase"/>
    <property type="match status" value="1"/>
</dbReference>
<dbReference type="InterPro" id="IPR006223">
    <property type="entry name" value="GcvT"/>
</dbReference>
<dbReference type="Pfam" id="PF01571">
    <property type="entry name" value="GCV_T"/>
    <property type="match status" value="1"/>
</dbReference>
<dbReference type="NCBIfam" id="NF001696">
    <property type="entry name" value="PRK00451.1"/>
    <property type="match status" value="1"/>
</dbReference>
<evidence type="ECO:0000256" key="5">
    <source>
        <dbReference type="ARBA" id="ARBA00023002"/>
    </source>
</evidence>
<evidence type="ECO:0000256" key="1">
    <source>
        <dbReference type="ARBA" id="ARBA00003788"/>
    </source>
</evidence>
<evidence type="ECO:0000256" key="6">
    <source>
        <dbReference type="ARBA" id="ARBA00047665"/>
    </source>
</evidence>
<dbReference type="HAMAP" id="MF_00712">
    <property type="entry name" value="GcvPA"/>
    <property type="match status" value="1"/>
</dbReference>
<comment type="similarity">
    <text evidence="9">Belongs to the GcvP family. N-terminal subunit subfamily.</text>
</comment>
<dbReference type="InterPro" id="IPR015424">
    <property type="entry name" value="PyrdxlP-dep_Trfase"/>
</dbReference>
<evidence type="ECO:0000256" key="9">
    <source>
        <dbReference type="HAMAP-Rule" id="MF_00712"/>
    </source>
</evidence>
<dbReference type="GO" id="GO:0005960">
    <property type="term" value="C:glycine cleavage complex"/>
    <property type="evidence" value="ECO:0007669"/>
    <property type="project" value="InterPro"/>
</dbReference>
<comment type="subunit">
    <text evidence="9">The glycine cleavage system is composed of four proteins: P, T, L and H. In this organism, the P 'protein' is a heterodimer of two subunits.</text>
</comment>
<evidence type="ECO:0000256" key="4">
    <source>
        <dbReference type="ARBA" id="ARBA00022679"/>
    </source>
</evidence>
<dbReference type="Gene3D" id="2.40.30.110">
    <property type="entry name" value="Aminomethyltransferase beta-barrel domains"/>
    <property type="match status" value="1"/>
</dbReference>
<protein>
    <recommendedName>
        <fullName evidence="8 9">Multifunctional fusion protein</fullName>
    </recommendedName>
    <domain>
        <recommendedName>
            <fullName evidence="9">Probable glycine dehydrogenase (decarboxylating) subunit 1</fullName>
            <ecNumber evidence="9">1.4.4.2</ecNumber>
        </recommendedName>
        <alternativeName>
            <fullName evidence="9">Glycine cleavage system P-protein subunit 1</fullName>
        </alternativeName>
        <alternativeName>
            <fullName evidence="9">Glycine decarboxylase subunit 1</fullName>
        </alternativeName>
        <alternativeName>
            <fullName evidence="9">Glycine dehydrogenase (aminomethyl-transferring) subunit 1</fullName>
        </alternativeName>
    </domain>
    <domain>
        <recommendedName>
            <fullName evidence="8">Aminomethyltransferase</fullName>
            <ecNumber evidence="8">2.1.2.10</ecNumber>
        </recommendedName>
        <alternativeName>
            <fullName evidence="8">Glycine cleavage system T protein</fullName>
        </alternativeName>
    </domain>
</protein>
<dbReference type="GO" id="GO:0008483">
    <property type="term" value="F:transaminase activity"/>
    <property type="evidence" value="ECO:0007669"/>
    <property type="project" value="UniProtKB-KW"/>
</dbReference>
<accession>A0A069AFM3</accession>
<dbReference type="Gene3D" id="3.90.1150.10">
    <property type="entry name" value="Aspartate Aminotransferase, domain 1"/>
    <property type="match status" value="1"/>
</dbReference>
<feature type="domain" description="GCVT N-terminal" evidence="10">
    <location>
        <begin position="9"/>
        <end position="265"/>
    </location>
</feature>
<dbReference type="InterPro" id="IPR015421">
    <property type="entry name" value="PyrdxlP-dep_Trfase_major"/>
</dbReference>
<dbReference type="EC" id="1.4.4.2" evidence="9"/>
<dbReference type="SUPFAM" id="SSF101790">
    <property type="entry name" value="Aminomethyltransferase beta-barrel domain"/>
    <property type="match status" value="1"/>
</dbReference>
<comment type="similarity">
    <text evidence="2 8">Belongs to the GcvT family.</text>
</comment>
<evidence type="ECO:0000259" key="12">
    <source>
        <dbReference type="Pfam" id="PF08669"/>
    </source>
</evidence>
<comment type="catalytic activity">
    <reaction evidence="7 9">
        <text>N(6)-[(R)-lipoyl]-L-lysyl-[glycine-cleavage complex H protein] + glycine + H(+) = N(6)-[(R)-S(8)-aminomethyldihydrolipoyl]-L-lysyl-[glycine-cleavage complex H protein] + CO2</text>
        <dbReference type="Rhea" id="RHEA:24304"/>
        <dbReference type="Rhea" id="RHEA-COMP:10494"/>
        <dbReference type="Rhea" id="RHEA-COMP:10495"/>
        <dbReference type="ChEBI" id="CHEBI:15378"/>
        <dbReference type="ChEBI" id="CHEBI:16526"/>
        <dbReference type="ChEBI" id="CHEBI:57305"/>
        <dbReference type="ChEBI" id="CHEBI:83099"/>
        <dbReference type="ChEBI" id="CHEBI:83143"/>
        <dbReference type="EC" id="1.4.4.2"/>
    </reaction>
</comment>
<dbReference type="NCBIfam" id="TIGR00528">
    <property type="entry name" value="gcvT"/>
    <property type="match status" value="1"/>
</dbReference>
<dbReference type="HAMAP" id="MF_00259">
    <property type="entry name" value="GcvT"/>
    <property type="match status" value="1"/>
</dbReference>
<dbReference type="FunFam" id="2.40.30.110:FF:000003">
    <property type="entry name" value="Aminomethyltransferase"/>
    <property type="match status" value="1"/>
</dbReference>
<dbReference type="InterPro" id="IPR015422">
    <property type="entry name" value="PyrdxlP-dep_Trfase_small"/>
</dbReference>
<dbReference type="NCBIfam" id="NF001567">
    <property type="entry name" value="PRK00389.1"/>
    <property type="match status" value="1"/>
</dbReference>
<dbReference type="EC" id="2.1.2.10" evidence="8"/>
<dbReference type="GO" id="GO:0004047">
    <property type="term" value="F:aminomethyltransferase activity"/>
    <property type="evidence" value="ECO:0007669"/>
    <property type="project" value="UniProtKB-UniRule"/>
</dbReference>